<evidence type="ECO:0000313" key="2">
    <source>
        <dbReference type="EMBL" id="SPC79839.1"/>
    </source>
</evidence>
<reference evidence="2" key="1">
    <citation type="submission" date="2018-02" db="EMBL/GenBank/DDBJ databases">
        <authorList>
            <person name="Cohen D.B."/>
            <person name="Kent A.D."/>
        </authorList>
    </citation>
    <scope>NUCLEOTIDE SEQUENCE</scope>
</reference>
<dbReference type="EMBL" id="OIVN01000415">
    <property type="protein sequence ID" value="SPC79839.1"/>
    <property type="molecule type" value="Genomic_DNA"/>
</dbReference>
<gene>
    <name evidence="2" type="ORF">FSB_LOCUS7721</name>
</gene>
<dbReference type="AlphaFoldDB" id="A0A2N9EYZ2"/>
<proteinExistence type="predicted"/>
<sequence length="376" mass="43151">MMRPPVLKTGRWVTLKTPRLKPIHKQEYKYGYNPYFSRMMRTQRRRWIRQQAALHQEYGQGDHHSSRSTTDSDSMEVIKGAEAFEYLRGPYAGKEGIAGAITKNIAKPVRNGTRHKVQDTKVESYPSKDSIKTPDNHKRLKKNSENVEKKRSPSGSKEAEDNQIEAEQSQETQMESIQDSRSENVEDIDGIEDAKGIEDINDIENMEDIEDMEDIENMEDVGDIKDIENIEDIGTFENFEGMDYIEVEETDDMGEMEGVETLESGIQTGKPENESEEPKNDRTLSFNAITLPREFMVTTWVQKEEDTRGVIPILLAEEEECRDTGIDQNGNPSRVTVGPEKPLTMEDLFKLSQNLEEIETRPEIKNGLNYYVEDVE</sequence>
<feature type="compositionally biased region" description="Basic and acidic residues" evidence="1">
    <location>
        <begin position="129"/>
        <end position="151"/>
    </location>
</feature>
<name>A0A2N9EYZ2_FAGSY</name>
<evidence type="ECO:0000256" key="1">
    <source>
        <dbReference type="SAM" id="MobiDB-lite"/>
    </source>
</evidence>
<protein>
    <submittedName>
        <fullName evidence="2">Uncharacterized protein</fullName>
    </submittedName>
</protein>
<feature type="region of interest" description="Disordered" evidence="1">
    <location>
        <begin position="109"/>
        <end position="185"/>
    </location>
</feature>
<feature type="region of interest" description="Disordered" evidence="1">
    <location>
        <begin position="56"/>
        <end position="75"/>
    </location>
</feature>
<accession>A0A2N9EYZ2</accession>
<feature type="compositionally biased region" description="Polar residues" evidence="1">
    <location>
        <begin position="165"/>
        <end position="177"/>
    </location>
</feature>
<organism evidence="2">
    <name type="scientific">Fagus sylvatica</name>
    <name type="common">Beechnut</name>
    <dbReference type="NCBI Taxonomy" id="28930"/>
    <lineage>
        <taxon>Eukaryota</taxon>
        <taxon>Viridiplantae</taxon>
        <taxon>Streptophyta</taxon>
        <taxon>Embryophyta</taxon>
        <taxon>Tracheophyta</taxon>
        <taxon>Spermatophyta</taxon>
        <taxon>Magnoliopsida</taxon>
        <taxon>eudicotyledons</taxon>
        <taxon>Gunneridae</taxon>
        <taxon>Pentapetalae</taxon>
        <taxon>rosids</taxon>
        <taxon>fabids</taxon>
        <taxon>Fagales</taxon>
        <taxon>Fagaceae</taxon>
        <taxon>Fagus</taxon>
    </lineage>
</organism>